<evidence type="ECO:0000259" key="2">
    <source>
        <dbReference type="PROSITE" id="PS51186"/>
    </source>
</evidence>
<protein>
    <recommendedName>
        <fullName evidence="2">N-acetyltransferase domain-containing protein</fullName>
    </recommendedName>
</protein>
<dbReference type="CDD" id="cd04301">
    <property type="entry name" value="NAT_SF"/>
    <property type="match status" value="1"/>
</dbReference>
<sequence>MSKRQSQGYQKKLKWLKARFAEGMKIKMLKLPERGFIEYLPGEYAWRAVKANGYMFIHCLWVVGKSKGKGYAALLLNECIKEAEKSGMQGVAVITSEGNWLAGKKCFLKQGFESVEQAPPSFELMVKKFSDAPSPCFTNGWDKKLSQFGGGLTIIRSDQCPYIEDAAKILLETAAELGIKSQVVELHNCQEAQNLVPSAFGVFSVIYAGNLISYHYLTKNEFLKRLDKLRKQ</sequence>
<keyword evidence="1" id="KW-0472">Membrane</keyword>
<dbReference type="InterPro" id="IPR025685">
    <property type="entry name" value="YoaP-like_dom"/>
</dbReference>
<dbReference type="AlphaFoldDB" id="X0U9X7"/>
<name>X0U9X7_9ZZZZ</name>
<dbReference type="Pfam" id="PF00583">
    <property type="entry name" value="Acetyltransf_1"/>
    <property type="match status" value="1"/>
</dbReference>
<dbReference type="PROSITE" id="PS51186">
    <property type="entry name" value="GNAT"/>
    <property type="match status" value="1"/>
</dbReference>
<keyword evidence="1" id="KW-1133">Transmembrane helix</keyword>
<gene>
    <name evidence="3" type="ORF">S01H1_32185</name>
</gene>
<feature type="domain" description="N-acetyltransferase" evidence="2">
    <location>
        <begin position="1"/>
        <end position="130"/>
    </location>
</feature>
<keyword evidence="1" id="KW-0812">Transmembrane</keyword>
<dbReference type="GO" id="GO:0016747">
    <property type="term" value="F:acyltransferase activity, transferring groups other than amino-acyl groups"/>
    <property type="evidence" value="ECO:0007669"/>
    <property type="project" value="InterPro"/>
</dbReference>
<dbReference type="InterPro" id="IPR016181">
    <property type="entry name" value="Acyl_CoA_acyltransferase"/>
</dbReference>
<dbReference type="SUPFAM" id="SSF55729">
    <property type="entry name" value="Acyl-CoA N-acyltransferases (Nat)"/>
    <property type="match status" value="1"/>
</dbReference>
<dbReference type="EMBL" id="BARS01019912">
    <property type="protein sequence ID" value="GAF96116.1"/>
    <property type="molecule type" value="Genomic_DNA"/>
</dbReference>
<evidence type="ECO:0000256" key="1">
    <source>
        <dbReference type="SAM" id="Phobius"/>
    </source>
</evidence>
<dbReference type="InterPro" id="IPR000182">
    <property type="entry name" value="GNAT_dom"/>
</dbReference>
<proteinExistence type="predicted"/>
<dbReference type="Pfam" id="PF14268">
    <property type="entry name" value="YoaP"/>
    <property type="match status" value="1"/>
</dbReference>
<organism evidence="3">
    <name type="scientific">marine sediment metagenome</name>
    <dbReference type="NCBI Taxonomy" id="412755"/>
    <lineage>
        <taxon>unclassified sequences</taxon>
        <taxon>metagenomes</taxon>
        <taxon>ecological metagenomes</taxon>
    </lineage>
</organism>
<reference evidence="3" key="1">
    <citation type="journal article" date="2014" name="Front. Microbiol.">
        <title>High frequency of phylogenetically diverse reductive dehalogenase-homologous genes in deep subseafloor sedimentary metagenomes.</title>
        <authorList>
            <person name="Kawai M."/>
            <person name="Futagami T."/>
            <person name="Toyoda A."/>
            <person name="Takaki Y."/>
            <person name="Nishi S."/>
            <person name="Hori S."/>
            <person name="Arai W."/>
            <person name="Tsubouchi T."/>
            <person name="Morono Y."/>
            <person name="Uchiyama I."/>
            <person name="Ito T."/>
            <person name="Fujiyama A."/>
            <person name="Inagaki F."/>
            <person name="Takami H."/>
        </authorList>
    </citation>
    <scope>NUCLEOTIDE SEQUENCE</scope>
    <source>
        <strain evidence="3">Expedition CK06-06</strain>
    </source>
</reference>
<evidence type="ECO:0000313" key="3">
    <source>
        <dbReference type="EMBL" id="GAF96116.1"/>
    </source>
</evidence>
<feature type="transmembrane region" description="Helical" evidence="1">
    <location>
        <begin position="195"/>
        <end position="217"/>
    </location>
</feature>
<comment type="caution">
    <text evidence="3">The sequence shown here is derived from an EMBL/GenBank/DDBJ whole genome shotgun (WGS) entry which is preliminary data.</text>
</comment>
<dbReference type="Gene3D" id="3.40.630.30">
    <property type="match status" value="1"/>
</dbReference>
<accession>X0U9X7</accession>